<dbReference type="EMBL" id="JARVKF010000079">
    <property type="protein sequence ID" value="KAK9423383.1"/>
    <property type="molecule type" value="Genomic_DNA"/>
</dbReference>
<reference evidence="3 4" key="1">
    <citation type="journal article" date="2024" name="J. Plant Pathol.">
        <title>Sequence and assembly of the genome of Seiridium unicorne, isolate CBS 538.82, causal agent of cypress canker disease.</title>
        <authorList>
            <person name="Scali E."/>
            <person name="Rocca G.D."/>
            <person name="Danti R."/>
            <person name="Garbelotto M."/>
            <person name="Barberini S."/>
            <person name="Baroncelli R."/>
            <person name="Emiliani G."/>
        </authorList>
    </citation>
    <scope>NUCLEOTIDE SEQUENCE [LARGE SCALE GENOMIC DNA]</scope>
    <source>
        <strain evidence="3 4">BM-138-508</strain>
    </source>
</reference>
<keyword evidence="3" id="KW-0808">Transferase</keyword>
<keyword evidence="4" id="KW-1185">Reference proteome</keyword>
<feature type="region of interest" description="Disordered" evidence="1">
    <location>
        <begin position="1"/>
        <end position="35"/>
    </location>
</feature>
<feature type="domain" description="Methyltransferase type 12" evidence="2">
    <location>
        <begin position="104"/>
        <end position="199"/>
    </location>
</feature>
<evidence type="ECO:0000256" key="1">
    <source>
        <dbReference type="SAM" id="MobiDB-lite"/>
    </source>
</evidence>
<proteinExistence type="predicted"/>
<dbReference type="GO" id="GO:0032259">
    <property type="term" value="P:methylation"/>
    <property type="evidence" value="ECO:0007669"/>
    <property type="project" value="UniProtKB-KW"/>
</dbReference>
<evidence type="ECO:0000313" key="3">
    <source>
        <dbReference type="EMBL" id="KAK9423383.1"/>
    </source>
</evidence>
<evidence type="ECO:0000259" key="2">
    <source>
        <dbReference type="Pfam" id="PF08242"/>
    </source>
</evidence>
<sequence length="317" mass="36182">MTIHHDTRSTSEQHGHCDAEMPSNQMSEHKHNKASVNTASGINESRGHYGWNGAYIKGQDSYAFMRTCNASARLTAQHYLWKDLLGYLLHPDIPARASDLKLADIATGNGIWLHDYARHKPMSVELHGFDISLDQIGPKPWRPANIHMHTWNIFEEPDPRFIGYFDVVHVKLVTVVVRNDDPRPILANLSKLLKPGGYLQWDEVDTIGCSIKTVPGVSARNLDRLFSQVRGHDTWKYQLTNILDENGYTESQLYTYEYPLGMASFWSDLYMTTWKEFADNVLKTPETSNELEQRAMTEARLGAAIMIPKLVWVARKL</sequence>
<protein>
    <submittedName>
        <fullName evidence="3">Methyltransferase domain-containing protein</fullName>
    </submittedName>
</protein>
<dbReference type="Pfam" id="PF08242">
    <property type="entry name" value="Methyltransf_12"/>
    <property type="match status" value="1"/>
</dbReference>
<organism evidence="3 4">
    <name type="scientific">Seiridium unicorne</name>
    <dbReference type="NCBI Taxonomy" id="138068"/>
    <lineage>
        <taxon>Eukaryota</taxon>
        <taxon>Fungi</taxon>
        <taxon>Dikarya</taxon>
        <taxon>Ascomycota</taxon>
        <taxon>Pezizomycotina</taxon>
        <taxon>Sordariomycetes</taxon>
        <taxon>Xylariomycetidae</taxon>
        <taxon>Amphisphaeriales</taxon>
        <taxon>Sporocadaceae</taxon>
        <taxon>Seiridium</taxon>
    </lineage>
</organism>
<feature type="compositionally biased region" description="Basic and acidic residues" evidence="1">
    <location>
        <begin position="1"/>
        <end position="19"/>
    </location>
</feature>
<keyword evidence="3" id="KW-0489">Methyltransferase</keyword>
<dbReference type="Proteomes" id="UP001408356">
    <property type="component" value="Unassembled WGS sequence"/>
</dbReference>
<dbReference type="SUPFAM" id="SSF53335">
    <property type="entry name" value="S-adenosyl-L-methionine-dependent methyltransferases"/>
    <property type="match status" value="1"/>
</dbReference>
<comment type="caution">
    <text evidence="3">The sequence shown here is derived from an EMBL/GenBank/DDBJ whole genome shotgun (WGS) entry which is preliminary data.</text>
</comment>
<evidence type="ECO:0000313" key="4">
    <source>
        <dbReference type="Proteomes" id="UP001408356"/>
    </source>
</evidence>
<dbReference type="InterPro" id="IPR029063">
    <property type="entry name" value="SAM-dependent_MTases_sf"/>
</dbReference>
<dbReference type="GO" id="GO:0008168">
    <property type="term" value="F:methyltransferase activity"/>
    <property type="evidence" value="ECO:0007669"/>
    <property type="project" value="UniProtKB-KW"/>
</dbReference>
<gene>
    <name evidence="3" type="ORF">SUNI508_04277</name>
</gene>
<name>A0ABR2V8Z9_9PEZI</name>
<dbReference type="InterPro" id="IPR013217">
    <property type="entry name" value="Methyltransf_12"/>
</dbReference>
<dbReference type="Gene3D" id="3.40.50.150">
    <property type="entry name" value="Vaccinia Virus protein VP39"/>
    <property type="match status" value="1"/>
</dbReference>
<accession>A0ABR2V8Z9</accession>